<name>A0A166JEV0_9AGAM</name>
<dbReference type="OrthoDB" id="21330at2759"/>
<evidence type="ECO:0000256" key="1">
    <source>
        <dbReference type="SAM" id="MobiDB-lite"/>
    </source>
</evidence>
<dbReference type="SUPFAM" id="SSF81301">
    <property type="entry name" value="Nucleotidyltransferase"/>
    <property type="match status" value="1"/>
</dbReference>
<gene>
    <name evidence="2" type="ORF">FIBSPDRAFT_529225</name>
</gene>
<dbReference type="InterPro" id="IPR043519">
    <property type="entry name" value="NT_sf"/>
</dbReference>
<feature type="region of interest" description="Disordered" evidence="1">
    <location>
        <begin position="39"/>
        <end position="66"/>
    </location>
</feature>
<evidence type="ECO:0000313" key="2">
    <source>
        <dbReference type="EMBL" id="KZP20784.1"/>
    </source>
</evidence>
<dbReference type="Pfam" id="PF02410">
    <property type="entry name" value="RsfS"/>
    <property type="match status" value="1"/>
</dbReference>
<dbReference type="Gene3D" id="3.30.460.10">
    <property type="entry name" value="Beta Polymerase, domain 2"/>
    <property type="match status" value="1"/>
</dbReference>
<reference evidence="2 3" key="1">
    <citation type="journal article" date="2016" name="Mol. Biol. Evol.">
        <title>Comparative Genomics of Early-Diverging Mushroom-Forming Fungi Provides Insights into the Origins of Lignocellulose Decay Capabilities.</title>
        <authorList>
            <person name="Nagy L.G."/>
            <person name="Riley R."/>
            <person name="Tritt A."/>
            <person name="Adam C."/>
            <person name="Daum C."/>
            <person name="Floudas D."/>
            <person name="Sun H."/>
            <person name="Yadav J.S."/>
            <person name="Pangilinan J."/>
            <person name="Larsson K.H."/>
            <person name="Matsuura K."/>
            <person name="Barry K."/>
            <person name="Labutti K."/>
            <person name="Kuo R."/>
            <person name="Ohm R.A."/>
            <person name="Bhattacharya S.S."/>
            <person name="Shirouzu T."/>
            <person name="Yoshinaga Y."/>
            <person name="Martin F.M."/>
            <person name="Grigoriev I.V."/>
            <person name="Hibbett D.S."/>
        </authorList>
    </citation>
    <scope>NUCLEOTIDE SEQUENCE [LARGE SCALE GENOMIC DNA]</scope>
    <source>
        <strain evidence="2 3">CBS 109695</strain>
    </source>
</reference>
<dbReference type="Proteomes" id="UP000076532">
    <property type="component" value="Unassembled WGS sequence"/>
</dbReference>
<proteinExistence type="predicted"/>
<dbReference type="AlphaFoldDB" id="A0A166JEV0"/>
<protein>
    <submittedName>
        <fullName evidence="2">Uncharacterized protein</fullName>
    </submittedName>
</protein>
<keyword evidence="3" id="KW-1185">Reference proteome</keyword>
<accession>A0A166JEV0</accession>
<feature type="compositionally biased region" description="Basic and acidic residues" evidence="1">
    <location>
        <begin position="49"/>
        <end position="66"/>
    </location>
</feature>
<organism evidence="2 3">
    <name type="scientific">Athelia psychrophila</name>
    <dbReference type="NCBI Taxonomy" id="1759441"/>
    <lineage>
        <taxon>Eukaryota</taxon>
        <taxon>Fungi</taxon>
        <taxon>Dikarya</taxon>
        <taxon>Basidiomycota</taxon>
        <taxon>Agaricomycotina</taxon>
        <taxon>Agaricomycetes</taxon>
        <taxon>Agaricomycetidae</taxon>
        <taxon>Atheliales</taxon>
        <taxon>Atheliaceae</taxon>
        <taxon>Athelia</taxon>
    </lineage>
</organism>
<dbReference type="EMBL" id="KV417552">
    <property type="protein sequence ID" value="KZP20784.1"/>
    <property type="molecule type" value="Genomic_DNA"/>
</dbReference>
<evidence type="ECO:0000313" key="3">
    <source>
        <dbReference type="Proteomes" id="UP000076532"/>
    </source>
</evidence>
<sequence>MHTALRAARPRHILRTAAALATLPRFMSVAPSPWFVDAEDEPTPPSQTFDRRPTPPHIPEHTEPFKLPENIPEPIRLLYETLKTSPFLEPDTLVAREPLKIPHGPRVPVKAPNGRRRIRGKTYAGESTLDLGSGGLWNWVVMAQVKEGTESRGSIESVVRVVRKTLLSVQPPLPLPQKSAKGRPTNGWAMIDAGNFAVHIMSKQARMKYFENIENSTPW</sequence>